<keyword evidence="4 6" id="KW-0732">Signal</keyword>
<proteinExistence type="inferred from homology"/>
<dbReference type="InterPro" id="IPR006059">
    <property type="entry name" value="SBP"/>
</dbReference>
<feature type="signal peptide" evidence="6">
    <location>
        <begin position="1"/>
        <end position="24"/>
    </location>
</feature>
<dbReference type="EMBL" id="CP060635">
    <property type="protein sequence ID" value="QNM08119.1"/>
    <property type="molecule type" value="Genomic_DNA"/>
</dbReference>
<evidence type="ECO:0000256" key="1">
    <source>
        <dbReference type="ARBA" id="ARBA00004196"/>
    </source>
</evidence>
<dbReference type="AlphaFoldDB" id="A0A7G9GBD7"/>
<evidence type="ECO:0000313" key="7">
    <source>
        <dbReference type="EMBL" id="QNM08119.1"/>
    </source>
</evidence>
<dbReference type="GO" id="GO:0030313">
    <property type="term" value="C:cell envelope"/>
    <property type="evidence" value="ECO:0007669"/>
    <property type="project" value="UniProtKB-SubCell"/>
</dbReference>
<feature type="chain" id="PRO_5039685441" evidence="6">
    <location>
        <begin position="25"/>
        <end position="472"/>
    </location>
</feature>
<dbReference type="PANTHER" id="PTHR43649">
    <property type="entry name" value="ARABINOSE-BINDING PROTEIN-RELATED"/>
    <property type="match status" value="1"/>
</dbReference>
<dbReference type="SUPFAM" id="SSF53850">
    <property type="entry name" value="Periplasmic binding protein-like II"/>
    <property type="match status" value="1"/>
</dbReference>
<dbReference type="Proteomes" id="UP000515860">
    <property type="component" value="Chromosome"/>
</dbReference>
<name>A0A7G9GBD7_9FIRM</name>
<dbReference type="KEGG" id="whj:H9Q79_14680"/>
<evidence type="ECO:0000256" key="5">
    <source>
        <dbReference type="SAM" id="MobiDB-lite"/>
    </source>
</evidence>
<evidence type="ECO:0000256" key="3">
    <source>
        <dbReference type="ARBA" id="ARBA00022448"/>
    </source>
</evidence>
<organism evidence="7 8">
    <name type="scientific">Wansuia hejianensis</name>
    <dbReference type="NCBI Taxonomy" id="2763667"/>
    <lineage>
        <taxon>Bacteria</taxon>
        <taxon>Bacillati</taxon>
        <taxon>Bacillota</taxon>
        <taxon>Clostridia</taxon>
        <taxon>Lachnospirales</taxon>
        <taxon>Lachnospiraceae</taxon>
        <taxon>Wansuia</taxon>
    </lineage>
</organism>
<reference evidence="7 8" key="1">
    <citation type="submission" date="2020-08" db="EMBL/GenBank/DDBJ databases">
        <authorList>
            <person name="Liu C."/>
            <person name="Sun Q."/>
        </authorList>
    </citation>
    <scope>NUCLEOTIDE SEQUENCE [LARGE SCALE GENOMIC DNA]</scope>
    <source>
        <strain evidence="7 8">NSJ-29</strain>
    </source>
</reference>
<comment type="similarity">
    <text evidence="2">Belongs to the bacterial solute-binding protein 1 family.</text>
</comment>
<evidence type="ECO:0000313" key="8">
    <source>
        <dbReference type="Proteomes" id="UP000515860"/>
    </source>
</evidence>
<evidence type="ECO:0000256" key="6">
    <source>
        <dbReference type="SAM" id="SignalP"/>
    </source>
</evidence>
<dbReference type="PROSITE" id="PS51257">
    <property type="entry name" value="PROKAR_LIPOPROTEIN"/>
    <property type="match status" value="1"/>
</dbReference>
<feature type="compositionally biased region" description="Low complexity" evidence="5">
    <location>
        <begin position="26"/>
        <end position="50"/>
    </location>
</feature>
<keyword evidence="3" id="KW-0813">Transport</keyword>
<dbReference type="InterPro" id="IPR050490">
    <property type="entry name" value="Bact_solute-bd_prot1"/>
</dbReference>
<comment type="subcellular location">
    <subcellularLocation>
        <location evidence="1">Cell envelope</location>
    </subcellularLocation>
</comment>
<dbReference type="Gene3D" id="3.40.190.10">
    <property type="entry name" value="Periplasmic binding protein-like II"/>
    <property type="match status" value="1"/>
</dbReference>
<accession>A0A7G9GBD7</accession>
<gene>
    <name evidence="7" type="ORF">H9Q79_14680</name>
</gene>
<keyword evidence="8" id="KW-1185">Reference proteome</keyword>
<protein>
    <submittedName>
        <fullName evidence="7">Extracellular solute-binding protein</fullName>
    </submittedName>
</protein>
<dbReference type="Pfam" id="PF01547">
    <property type="entry name" value="SBP_bac_1"/>
    <property type="match status" value="1"/>
</dbReference>
<evidence type="ECO:0000256" key="2">
    <source>
        <dbReference type="ARBA" id="ARBA00008520"/>
    </source>
</evidence>
<evidence type="ECO:0000256" key="4">
    <source>
        <dbReference type="ARBA" id="ARBA00022729"/>
    </source>
</evidence>
<dbReference type="RefSeq" id="WP_249328620.1">
    <property type="nucleotide sequence ID" value="NZ_CP060635.1"/>
</dbReference>
<sequence length="472" mass="51140">MKKKSLTALLLSVAVTSALFTGCAGNESSTTTSGSNTGSASASSGAAASSDDGKTSKISGELEVAVFSNGELMDKFWNTVVEEFNSLYPDCKVTLNASPKIEDTVRPRFVSNTPPDIYYMGGTANADETALTQDGQFMDLSEFYNTAEAIGYDGLLKDNMAVELFNRSGDSIYGMGFGYSVWGYYYNKTMAEEYGWEPPTNWEEFCELAPKIKEKGIYPIIHQGKYPDYMGYGLIQPGIATDAGKDLLLQMGNLDTSAYDSKEVISAYDKLEQLVKNDWTPANALSLTHTEAQMEWLLGKAFIIPCGNWLEGEMAEDIPEGFEMAFMPSFWHDSTNTSTYVGSSPRISIAANTKNPEAAKAFLQVLFSKNVTQAVAECQMGIPCMRDDLEGVELTASNQDILKQVSEGSVQIINEVGGSGNFEPYAELRTATTNAISSILGGQKTSEEALEGIKQEADRIAADDGIAKITIS</sequence>
<feature type="region of interest" description="Disordered" evidence="5">
    <location>
        <begin position="26"/>
        <end position="55"/>
    </location>
</feature>
<dbReference type="PANTHER" id="PTHR43649:SF31">
    <property type="entry name" value="SN-GLYCEROL-3-PHOSPHATE-BINDING PERIPLASMIC PROTEIN UGPB"/>
    <property type="match status" value="1"/>
</dbReference>